<dbReference type="Proteomes" id="UP000007431">
    <property type="component" value="Unassembled WGS sequence"/>
</dbReference>
<evidence type="ECO:0000313" key="3">
    <source>
        <dbReference type="Proteomes" id="UP000007431"/>
    </source>
</evidence>
<feature type="region of interest" description="Disordered" evidence="1">
    <location>
        <begin position="86"/>
        <end position="201"/>
    </location>
</feature>
<dbReference type="HOGENOM" id="CLU_1361108_0_0_1"/>
<keyword evidence="3" id="KW-1185">Reference proteome</keyword>
<organism evidence="3">
    <name type="scientific">Schizophyllum commune (strain H4-8 / FGSC 9210)</name>
    <name type="common">Split gill fungus</name>
    <dbReference type="NCBI Taxonomy" id="578458"/>
    <lineage>
        <taxon>Eukaryota</taxon>
        <taxon>Fungi</taxon>
        <taxon>Dikarya</taxon>
        <taxon>Basidiomycota</taxon>
        <taxon>Agaricomycotina</taxon>
        <taxon>Agaricomycetes</taxon>
        <taxon>Agaricomycetidae</taxon>
        <taxon>Agaricales</taxon>
        <taxon>Schizophyllaceae</taxon>
        <taxon>Schizophyllum</taxon>
    </lineage>
</organism>
<accession>D8QH24</accession>
<feature type="compositionally biased region" description="Basic and acidic residues" evidence="1">
    <location>
        <begin position="190"/>
        <end position="201"/>
    </location>
</feature>
<feature type="compositionally biased region" description="Basic residues" evidence="1">
    <location>
        <begin position="105"/>
        <end position="117"/>
    </location>
</feature>
<gene>
    <name evidence="2" type="ORF">SCHCODRAFT_12136</name>
</gene>
<evidence type="ECO:0000313" key="2">
    <source>
        <dbReference type="EMBL" id="EFI92866.1"/>
    </source>
</evidence>
<feature type="compositionally biased region" description="Polar residues" evidence="1">
    <location>
        <begin position="120"/>
        <end position="131"/>
    </location>
</feature>
<protein>
    <submittedName>
        <fullName evidence="2">Uncharacterized protein</fullName>
    </submittedName>
</protein>
<dbReference type="EMBL" id="GL377312">
    <property type="protein sequence ID" value="EFI92866.1"/>
    <property type="molecule type" value="Genomic_DNA"/>
</dbReference>
<name>D8QH24_SCHCM</name>
<dbReference type="VEuPathDB" id="FungiDB:SCHCODRAFT_02086409"/>
<evidence type="ECO:0000256" key="1">
    <source>
        <dbReference type="SAM" id="MobiDB-lite"/>
    </source>
</evidence>
<dbReference type="AlphaFoldDB" id="D8QH24"/>
<reference evidence="2 3" key="1">
    <citation type="journal article" date="2010" name="Nat. Biotechnol.">
        <title>Genome sequence of the model mushroom Schizophyllum commune.</title>
        <authorList>
            <person name="Ohm R.A."/>
            <person name="de Jong J.F."/>
            <person name="Lugones L.G."/>
            <person name="Aerts A."/>
            <person name="Kothe E."/>
            <person name="Stajich J.E."/>
            <person name="de Vries R.P."/>
            <person name="Record E."/>
            <person name="Levasseur A."/>
            <person name="Baker S.E."/>
            <person name="Bartholomew K.A."/>
            <person name="Coutinho P.M."/>
            <person name="Erdmann S."/>
            <person name="Fowler T.J."/>
            <person name="Gathman A.C."/>
            <person name="Lombard V."/>
            <person name="Henrissat B."/>
            <person name="Knabe N."/>
            <person name="Kuees U."/>
            <person name="Lilly W.W."/>
            <person name="Lindquist E."/>
            <person name="Lucas S."/>
            <person name="Magnuson J.K."/>
            <person name="Piumi F."/>
            <person name="Raudaskoski M."/>
            <person name="Salamov A."/>
            <person name="Schmutz J."/>
            <person name="Schwarze F.W.M.R."/>
            <person name="vanKuyk P.A."/>
            <person name="Horton J.S."/>
            <person name="Grigoriev I.V."/>
            <person name="Woesten H.A.B."/>
        </authorList>
    </citation>
    <scope>NUCLEOTIDE SEQUENCE [LARGE SCALE GENOMIC DNA]</scope>
    <source>
        <strain evidence="3">H4-8 / FGSC 9210</strain>
    </source>
</reference>
<proteinExistence type="predicted"/>
<dbReference type="InParanoid" id="D8QH24"/>
<sequence length="201" mass="22491">MMQAGDVFHMFGFPSFCYEPEQLPPPILSPAEQADREWELATFGETTYDIPRYETFYQRGAPSGSQPYSYVEKDEEEIPGLTFSKTWGLESRRRTAPTVTDLLRATRKGPLARRSKRSPAPSTSENDSATGPQRPAKRVARRSPAPYARSDSASPRPRPAQDPAEELANRMSGLVGLGRPPRSVNQPEDLASRLRDLRLRA</sequence>